<proteinExistence type="inferred from homology"/>
<feature type="compositionally biased region" description="Low complexity" evidence="3">
    <location>
        <begin position="59"/>
        <end position="74"/>
    </location>
</feature>
<evidence type="ECO:0000256" key="3">
    <source>
        <dbReference type="SAM" id="MobiDB-lite"/>
    </source>
</evidence>
<dbReference type="GO" id="GO:0097196">
    <property type="term" value="C:Shu complex"/>
    <property type="evidence" value="ECO:0007669"/>
    <property type="project" value="TreeGrafter"/>
</dbReference>
<reference evidence="6" key="1">
    <citation type="submission" date="2023-08" db="EMBL/GenBank/DDBJ databases">
        <title>Chromosome-level Genome Assembly of mud carp (Cirrhinus molitorella).</title>
        <authorList>
            <person name="Liu H."/>
        </authorList>
    </citation>
    <scope>NUCLEOTIDE SEQUENCE</scope>
    <source>
        <strain evidence="6">Prfri</strain>
        <tissue evidence="6">Muscle</tissue>
    </source>
</reference>
<feature type="domain" description="Nanos-type" evidence="5">
    <location>
        <begin position="81"/>
        <end position="135"/>
    </location>
</feature>
<dbReference type="GO" id="GO:0008270">
    <property type="term" value="F:zinc ion binding"/>
    <property type="evidence" value="ECO:0007669"/>
    <property type="project" value="UniProtKB-KW"/>
</dbReference>
<feature type="region of interest" description="Disordered" evidence="3">
    <location>
        <begin position="40"/>
        <end position="78"/>
    </location>
</feature>
<gene>
    <name evidence="6" type="ORF">Q8A67_003743</name>
</gene>
<dbReference type="Gene3D" id="4.10.60.30">
    <property type="entry name" value="Nanos, RNA-binding domain"/>
    <property type="match status" value="1"/>
</dbReference>
<evidence type="ECO:0000259" key="5">
    <source>
        <dbReference type="PROSITE" id="PS51522"/>
    </source>
</evidence>
<evidence type="ECO:0000256" key="2">
    <source>
        <dbReference type="PROSITE-ProRule" id="PRU00855"/>
    </source>
</evidence>
<keyword evidence="1" id="KW-0862">Zinc</keyword>
<dbReference type="PROSITE" id="PS51522">
    <property type="entry name" value="ZF_NANOS"/>
    <property type="match status" value="1"/>
</dbReference>
<dbReference type="Proteomes" id="UP001187343">
    <property type="component" value="Unassembled WGS sequence"/>
</dbReference>
<accession>A0AA88TVG7</accession>
<evidence type="ECO:0000313" key="7">
    <source>
        <dbReference type="Proteomes" id="UP001187343"/>
    </source>
</evidence>
<dbReference type="GO" id="GO:0003723">
    <property type="term" value="F:RNA binding"/>
    <property type="evidence" value="ECO:0007669"/>
    <property type="project" value="UniProtKB-UniRule"/>
</dbReference>
<feature type="compositionally biased region" description="Basic and acidic residues" evidence="3">
    <location>
        <begin position="40"/>
        <end position="51"/>
    </location>
</feature>
<feature type="domain" description="SWIM-type" evidence="4">
    <location>
        <begin position="222"/>
        <end position="260"/>
    </location>
</feature>
<evidence type="ECO:0000256" key="1">
    <source>
        <dbReference type="PROSITE-ProRule" id="PRU00325"/>
    </source>
</evidence>
<dbReference type="PANTHER" id="PTHR28498:SF1">
    <property type="entry name" value="ZINC FINGER SWIM DOMAIN-CONTAINING PROTEIN 7"/>
    <property type="match status" value="1"/>
</dbReference>
<evidence type="ECO:0000313" key="6">
    <source>
        <dbReference type="EMBL" id="KAK2911610.1"/>
    </source>
</evidence>
<keyword evidence="2" id="KW-0694">RNA-binding</keyword>
<dbReference type="EMBL" id="JAUYZG010000003">
    <property type="protein sequence ID" value="KAK2911610.1"/>
    <property type="molecule type" value="Genomic_DNA"/>
</dbReference>
<comment type="caution">
    <text evidence="6">The sequence shown here is derived from an EMBL/GenBank/DDBJ whole genome shotgun (WGS) entry which is preliminary data.</text>
</comment>
<name>A0AA88TVG7_9TELE</name>
<sequence length="286" mass="31779">MQSSSLTEREKSIPAPDGCFLMWRDYMDLRRTLSQLLEHRDQGQAADERGAPPEGFIRTGSISSTSSTSASTSSLRNPRDTCGFCRQNGETPVVYMSHRLKARDGRILCPILRSYVCPFCSATGDWAHTRHYCPLRNSQRTNNMCIMGSSLLSVAEQLLKDLQRTYSETNQIPDDLLIALRFVFGSCALQALDLMDQRSVTCVSSPSGRKAFQVLGGSGRLYTLFTSCHYCPCPAFSFSVLRRNESLMCKHLLAACLSQAMGLCQQEQVSDQQMTHILSGQTEAST</sequence>
<keyword evidence="1" id="KW-0479">Metal-binding</keyword>
<keyword evidence="7" id="KW-1185">Reference proteome</keyword>
<dbReference type="Pfam" id="PF05741">
    <property type="entry name" value="zf-nanos"/>
    <property type="match status" value="1"/>
</dbReference>
<dbReference type="InterPro" id="IPR007527">
    <property type="entry name" value="Znf_SWIM"/>
</dbReference>
<keyword evidence="2" id="KW-0810">Translation regulation</keyword>
<dbReference type="GO" id="GO:0000724">
    <property type="term" value="P:double-strand break repair via homologous recombination"/>
    <property type="evidence" value="ECO:0007669"/>
    <property type="project" value="TreeGrafter"/>
</dbReference>
<dbReference type="PANTHER" id="PTHR28498">
    <property type="entry name" value="ZINC FINGER SWIM DOMAIN-CONTAINING PROTEIN 7"/>
    <property type="match status" value="1"/>
</dbReference>
<keyword evidence="1" id="KW-0863">Zinc-finger</keyword>
<dbReference type="InterPro" id="IPR038129">
    <property type="entry name" value="Nanos_sf"/>
</dbReference>
<protein>
    <submittedName>
        <fullName evidence="6">Uncharacterized protein</fullName>
    </submittedName>
</protein>
<dbReference type="PROSITE" id="PS50966">
    <property type="entry name" value="ZF_SWIM"/>
    <property type="match status" value="1"/>
</dbReference>
<organism evidence="6 7">
    <name type="scientific">Cirrhinus molitorella</name>
    <name type="common">mud carp</name>
    <dbReference type="NCBI Taxonomy" id="172907"/>
    <lineage>
        <taxon>Eukaryota</taxon>
        <taxon>Metazoa</taxon>
        <taxon>Chordata</taxon>
        <taxon>Craniata</taxon>
        <taxon>Vertebrata</taxon>
        <taxon>Euteleostomi</taxon>
        <taxon>Actinopterygii</taxon>
        <taxon>Neopterygii</taxon>
        <taxon>Teleostei</taxon>
        <taxon>Ostariophysi</taxon>
        <taxon>Cypriniformes</taxon>
        <taxon>Cyprinidae</taxon>
        <taxon>Labeoninae</taxon>
        <taxon>Labeonini</taxon>
        <taxon>Cirrhinus</taxon>
    </lineage>
</organism>
<dbReference type="AlphaFoldDB" id="A0AA88TVG7"/>
<comment type="similarity">
    <text evidence="2">Belongs to the nanos family.</text>
</comment>
<dbReference type="GO" id="GO:0006417">
    <property type="term" value="P:regulation of translation"/>
    <property type="evidence" value="ECO:0007669"/>
    <property type="project" value="UniProtKB-UniRule"/>
</dbReference>
<dbReference type="InterPro" id="IPR024161">
    <property type="entry name" value="Znf_nanos-typ"/>
</dbReference>
<evidence type="ECO:0000259" key="4">
    <source>
        <dbReference type="PROSITE" id="PS50966"/>
    </source>
</evidence>